<accession>A0ABR7EQQ8</accession>
<proteinExistence type="inferred from homology"/>
<keyword evidence="6 7" id="KW-0472">Membrane</keyword>
<feature type="transmembrane region" description="Helical" evidence="7">
    <location>
        <begin position="140"/>
        <end position="162"/>
    </location>
</feature>
<name>A0ABR7EQQ8_9FIRM</name>
<keyword evidence="4 7" id="KW-0812">Transmembrane</keyword>
<evidence type="ECO:0000256" key="5">
    <source>
        <dbReference type="ARBA" id="ARBA00022989"/>
    </source>
</evidence>
<reference evidence="8 9" key="1">
    <citation type="submission" date="2020-08" db="EMBL/GenBank/DDBJ databases">
        <title>Genome public.</title>
        <authorList>
            <person name="Liu C."/>
            <person name="Sun Q."/>
        </authorList>
    </citation>
    <scope>NUCLEOTIDE SEQUENCE [LARGE SCALE GENOMIC DNA]</scope>
    <source>
        <strain evidence="8 9">NSJ-36</strain>
    </source>
</reference>
<comment type="caution">
    <text evidence="8">The sequence shown here is derived from an EMBL/GenBank/DDBJ whole genome shotgun (WGS) entry which is preliminary data.</text>
</comment>
<dbReference type="Pfam" id="PF02417">
    <property type="entry name" value="Chromate_transp"/>
    <property type="match status" value="1"/>
</dbReference>
<dbReference type="PANTHER" id="PTHR43663:SF1">
    <property type="entry name" value="CHROMATE TRANSPORTER"/>
    <property type="match status" value="1"/>
</dbReference>
<feature type="transmembrane region" description="Helical" evidence="7">
    <location>
        <begin position="169"/>
        <end position="185"/>
    </location>
</feature>
<evidence type="ECO:0000256" key="1">
    <source>
        <dbReference type="ARBA" id="ARBA00004651"/>
    </source>
</evidence>
<keyword evidence="9" id="KW-1185">Reference proteome</keyword>
<evidence type="ECO:0000313" key="9">
    <source>
        <dbReference type="Proteomes" id="UP000647235"/>
    </source>
</evidence>
<dbReference type="Proteomes" id="UP000647235">
    <property type="component" value="Unassembled WGS sequence"/>
</dbReference>
<keyword evidence="5 7" id="KW-1133">Transmembrane helix</keyword>
<dbReference type="EMBL" id="JACOOY010000001">
    <property type="protein sequence ID" value="MBC5663673.1"/>
    <property type="molecule type" value="Genomic_DNA"/>
</dbReference>
<feature type="transmembrane region" description="Helical" evidence="7">
    <location>
        <begin position="75"/>
        <end position="95"/>
    </location>
</feature>
<dbReference type="InterPro" id="IPR003370">
    <property type="entry name" value="Chromate_transpt"/>
</dbReference>
<evidence type="ECO:0000256" key="2">
    <source>
        <dbReference type="ARBA" id="ARBA00005262"/>
    </source>
</evidence>
<dbReference type="PANTHER" id="PTHR43663">
    <property type="entry name" value="CHROMATE TRANSPORT PROTEIN-RELATED"/>
    <property type="match status" value="1"/>
</dbReference>
<dbReference type="InterPro" id="IPR052518">
    <property type="entry name" value="CHR_Transporter"/>
</dbReference>
<evidence type="ECO:0000256" key="4">
    <source>
        <dbReference type="ARBA" id="ARBA00022692"/>
    </source>
</evidence>
<dbReference type="RefSeq" id="WP_021860960.1">
    <property type="nucleotide sequence ID" value="NZ_JACOOY010000001.1"/>
</dbReference>
<sequence>MIYIQLFLSFLQVGLFSFGGGYAALPLIQSQIVDAHRWLDVKEFTDLITLSQMTPGPIAINSATFVGIKVAGVPGALAATLGNILPSCIIVTAIAKLYLKYRKLDLLQGVLKSLRPAVVALIASAGVSILKNAFLEAGSVLSVTGINIPLFVIFLICLILLCWKKWNPIIVMLLAGILNVIFCYVK</sequence>
<gene>
    <name evidence="8" type="ORF">H8S07_00005</name>
</gene>
<comment type="subcellular location">
    <subcellularLocation>
        <location evidence="1">Cell membrane</location>
        <topology evidence="1">Multi-pass membrane protein</topology>
    </subcellularLocation>
</comment>
<organism evidence="8 9">
    <name type="scientific">Dorea hominis</name>
    <dbReference type="NCBI Taxonomy" id="2763040"/>
    <lineage>
        <taxon>Bacteria</taxon>
        <taxon>Bacillati</taxon>
        <taxon>Bacillota</taxon>
        <taxon>Clostridia</taxon>
        <taxon>Lachnospirales</taxon>
        <taxon>Lachnospiraceae</taxon>
        <taxon>Dorea</taxon>
    </lineage>
</organism>
<evidence type="ECO:0000256" key="7">
    <source>
        <dbReference type="SAM" id="Phobius"/>
    </source>
</evidence>
<comment type="similarity">
    <text evidence="2">Belongs to the chromate ion transporter (CHR) (TC 2.A.51) family.</text>
</comment>
<evidence type="ECO:0000313" key="8">
    <source>
        <dbReference type="EMBL" id="MBC5663673.1"/>
    </source>
</evidence>
<evidence type="ECO:0000256" key="3">
    <source>
        <dbReference type="ARBA" id="ARBA00022475"/>
    </source>
</evidence>
<protein>
    <submittedName>
        <fullName evidence="8">Chromate transporter</fullName>
    </submittedName>
</protein>
<keyword evidence="3" id="KW-1003">Cell membrane</keyword>
<evidence type="ECO:0000256" key="6">
    <source>
        <dbReference type="ARBA" id="ARBA00023136"/>
    </source>
</evidence>